<evidence type="ECO:0000313" key="3">
    <source>
        <dbReference type="EMBL" id="CAL5222467.1"/>
    </source>
</evidence>
<comment type="caution">
    <text evidence="3">The sequence shown here is derived from an EMBL/GenBank/DDBJ whole genome shotgun (WGS) entry which is preliminary data.</text>
</comment>
<dbReference type="Proteomes" id="UP001497392">
    <property type="component" value="Unassembled WGS sequence"/>
</dbReference>
<keyword evidence="2" id="KW-0472">Membrane</keyword>
<organism evidence="3 4">
    <name type="scientific">Coccomyxa viridis</name>
    <dbReference type="NCBI Taxonomy" id="1274662"/>
    <lineage>
        <taxon>Eukaryota</taxon>
        <taxon>Viridiplantae</taxon>
        <taxon>Chlorophyta</taxon>
        <taxon>core chlorophytes</taxon>
        <taxon>Trebouxiophyceae</taxon>
        <taxon>Trebouxiophyceae incertae sedis</taxon>
        <taxon>Coccomyxaceae</taxon>
        <taxon>Coccomyxa</taxon>
    </lineage>
</organism>
<sequence length="67" mass="7902">MPVTSQSWRLYAGAALIVWAAGLQYSMWSLQKRPEYKEKIEKPALERSLQDDSEPKEKTQWSVRTRF</sequence>
<protein>
    <submittedName>
        <fullName evidence="3">G4835 protein</fullName>
    </submittedName>
</protein>
<feature type="transmembrane region" description="Helical" evidence="2">
    <location>
        <begin position="12"/>
        <end position="30"/>
    </location>
</feature>
<keyword evidence="2" id="KW-1133">Transmembrane helix</keyword>
<dbReference type="EMBL" id="CAXHTA020000007">
    <property type="protein sequence ID" value="CAL5222467.1"/>
    <property type="molecule type" value="Genomic_DNA"/>
</dbReference>
<feature type="compositionally biased region" description="Basic and acidic residues" evidence="1">
    <location>
        <begin position="44"/>
        <end position="59"/>
    </location>
</feature>
<name>A0ABP1FY71_9CHLO</name>
<keyword evidence="2" id="KW-0812">Transmembrane</keyword>
<reference evidence="3 4" key="1">
    <citation type="submission" date="2024-06" db="EMBL/GenBank/DDBJ databases">
        <authorList>
            <person name="Kraege A."/>
            <person name="Thomma B."/>
        </authorList>
    </citation>
    <scope>NUCLEOTIDE SEQUENCE [LARGE SCALE GENOMIC DNA]</scope>
</reference>
<proteinExistence type="predicted"/>
<feature type="region of interest" description="Disordered" evidence="1">
    <location>
        <begin position="44"/>
        <end position="67"/>
    </location>
</feature>
<evidence type="ECO:0000256" key="1">
    <source>
        <dbReference type="SAM" id="MobiDB-lite"/>
    </source>
</evidence>
<evidence type="ECO:0000313" key="4">
    <source>
        <dbReference type="Proteomes" id="UP001497392"/>
    </source>
</evidence>
<keyword evidence="4" id="KW-1185">Reference proteome</keyword>
<evidence type="ECO:0000256" key="2">
    <source>
        <dbReference type="SAM" id="Phobius"/>
    </source>
</evidence>
<gene>
    <name evidence="3" type="primary">g4835</name>
    <name evidence="3" type="ORF">VP750_LOCUS4126</name>
</gene>
<accession>A0ABP1FY71</accession>